<gene>
    <name evidence="2" type="primary">GTPBP3_1</name>
    <name evidence="2" type="ORF">IWW36_001077</name>
</gene>
<dbReference type="SUPFAM" id="SSF52540">
    <property type="entry name" value="P-loop containing nucleoside triphosphate hydrolases"/>
    <property type="match status" value="1"/>
</dbReference>
<evidence type="ECO:0000259" key="1">
    <source>
        <dbReference type="Pfam" id="PF01926"/>
    </source>
</evidence>
<dbReference type="GO" id="GO:0005525">
    <property type="term" value="F:GTP binding"/>
    <property type="evidence" value="ECO:0007669"/>
    <property type="project" value="InterPro"/>
</dbReference>
<dbReference type="InterPro" id="IPR006073">
    <property type="entry name" value="GTP-bd"/>
</dbReference>
<feature type="domain" description="G" evidence="1">
    <location>
        <begin position="59"/>
        <end position="131"/>
    </location>
</feature>
<name>A0A9W8LZC8_9FUNG</name>
<dbReference type="EMBL" id="JANBUW010000012">
    <property type="protein sequence ID" value="KAJ2851438.1"/>
    <property type="molecule type" value="Genomic_DNA"/>
</dbReference>
<reference evidence="2" key="1">
    <citation type="submission" date="2022-07" db="EMBL/GenBank/DDBJ databases">
        <title>Phylogenomic reconstructions and comparative analyses of Kickxellomycotina fungi.</title>
        <authorList>
            <person name="Reynolds N.K."/>
            <person name="Stajich J.E."/>
            <person name="Barry K."/>
            <person name="Grigoriev I.V."/>
            <person name="Crous P."/>
            <person name="Smith M.E."/>
        </authorList>
    </citation>
    <scope>NUCLEOTIDE SEQUENCE</scope>
    <source>
        <strain evidence="2">NRRL 1566</strain>
    </source>
</reference>
<comment type="caution">
    <text evidence="2">The sequence shown here is derived from an EMBL/GenBank/DDBJ whole genome shotgun (WGS) entry which is preliminary data.</text>
</comment>
<dbReference type="GO" id="GO:0030488">
    <property type="term" value="P:tRNA methylation"/>
    <property type="evidence" value="ECO:0007669"/>
    <property type="project" value="TreeGrafter"/>
</dbReference>
<evidence type="ECO:0000313" key="2">
    <source>
        <dbReference type="EMBL" id="KAJ2851438.1"/>
    </source>
</evidence>
<organism evidence="2 3">
    <name type="scientific">Coemansia brasiliensis</name>
    <dbReference type="NCBI Taxonomy" id="2650707"/>
    <lineage>
        <taxon>Eukaryota</taxon>
        <taxon>Fungi</taxon>
        <taxon>Fungi incertae sedis</taxon>
        <taxon>Zoopagomycota</taxon>
        <taxon>Kickxellomycotina</taxon>
        <taxon>Kickxellomycetes</taxon>
        <taxon>Kickxellales</taxon>
        <taxon>Kickxellaceae</taxon>
        <taxon>Coemansia</taxon>
    </lineage>
</organism>
<proteinExistence type="predicted"/>
<dbReference type="Gene3D" id="3.40.50.300">
    <property type="entry name" value="P-loop containing nucleotide triphosphate hydrolases"/>
    <property type="match status" value="1"/>
</dbReference>
<keyword evidence="3" id="KW-1185">Reference proteome</keyword>
<dbReference type="GO" id="GO:0002098">
    <property type="term" value="P:tRNA wobble uridine modification"/>
    <property type="evidence" value="ECO:0007669"/>
    <property type="project" value="TreeGrafter"/>
</dbReference>
<dbReference type="Pfam" id="PF01926">
    <property type="entry name" value="MMR_HSR1"/>
    <property type="match status" value="1"/>
</dbReference>
<dbReference type="PANTHER" id="PTHR42714:SF2">
    <property type="entry name" value="TRNA MODIFICATION GTPASE GTPBP3, MITOCHONDRIAL"/>
    <property type="match status" value="1"/>
</dbReference>
<dbReference type="AlphaFoldDB" id="A0A9W8LZC8"/>
<dbReference type="GO" id="GO:0005737">
    <property type="term" value="C:cytoplasm"/>
    <property type="evidence" value="ECO:0007669"/>
    <property type="project" value="TreeGrafter"/>
</dbReference>
<dbReference type="Proteomes" id="UP001139887">
    <property type="component" value="Unassembled WGS sequence"/>
</dbReference>
<sequence>MVKSRTQIEAIIDFSAKENIEDGVYAQMCQDAYTLAKDIFAHLNDRRQSEIMCNGVALSIVGPSNPGKGTILNKRAQRQVAIAFPIAGTIRDIVEATSDTGGYPLVVSNTAGMRATSTDIIEQEGIRRAVEAA</sequence>
<evidence type="ECO:0000313" key="3">
    <source>
        <dbReference type="Proteomes" id="UP001139887"/>
    </source>
</evidence>
<dbReference type="PANTHER" id="PTHR42714">
    <property type="entry name" value="TRNA MODIFICATION GTPASE GTPBP3"/>
    <property type="match status" value="1"/>
</dbReference>
<accession>A0A9W8LZC8</accession>
<protein>
    <submittedName>
        <fullName evidence="2">tRNA modification GTPase gtpbp3, mitochondrial</fullName>
    </submittedName>
</protein>
<dbReference type="OrthoDB" id="188276at2759"/>
<dbReference type="InterPro" id="IPR027417">
    <property type="entry name" value="P-loop_NTPase"/>
</dbReference>